<feature type="transmembrane region" description="Helical" evidence="6">
    <location>
        <begin position="431"/>
        <end position="449"/>
    </location>
</feature>
<feature type="transmembrane region" description="Helical" evidence="6">
    <location>
        <begin position="30"/>
        <end position="51"/>
    </location>
</feature>
<reference evidence="7" key="1">
    <citation type="journal article" date="2014" name="Int. J. Syst. Evol. Microbiol.">
        <title>Complete genome sequence of Corynebacterium casei LMG S-19264T (=DSM 44701T), isolated from a smear-ripened cheese.</title>
        <authorList>
            <consortium name="US DOE Joint Genome Institute (JGI-PGF)"/>
            <person name="Walter F."/>
            <person name="Albersmeier A."/>
            <person name="Kalinowski J."/>
            <person name="Ruckert C."/>
        </authorList>
    </citation>
    <scope>NUCLEOTIDE SEQUENCE</scope>
    <source>
        <strain evidence="7">JCM 14719</strain>
    </source>
</reference>
<protein>
    <submittedName>
        <fullName evidence="7">Amino acid permease</fullName>
    </submittedName>
</protein>
<name>A0A8J3BAH7_9BACI</name>
<feature type="transmembrane region" description="Helical" evidence="6">
    <location>
        <begin position="298"/>
        <end position="320"/>
    </location>
</feature>
<dbReference type="Pfam" id="PF13520">
    <property type="entry name" value="AA_permease_2"/>
    <property type="match status" value="1"/>
</dbReference>
<feature type="transmembrane region" description="Helical" evidence="6">
    <location>
        <begin position="182"/>
        <end position="201"/>
    </location>
</feature>
<evidence type="ECO:0000313" key="7">
    <source>
        <dbReference type="EMBL" id="GGK06459.1"/>
    </source>
</evidence>
<sequence>MNVWRKKPIAQLLQESEKTSLRRALSAVDLVLLGIGAIIGTGIFVLTGVAAAQHSGPALVLSFILASIAAAFAALSYAEFASAVPISGSVYTYTYVTMGEFLAWIIGWNLILEYTLVVSAVAVGWSGYFQILLSGFGITLPEALVKTPVEGGLFNLPAVAIVLAIAWLLSRGVKESARLNNLIVFLKVGIILLFILVGAFYVKPENWTPFLPFGWSGVLTGAAVVFFAYGGFDAVSSAAEEVKNPKRDLPIGIIGSLAICTLLYIAVSAVLTGMVPYAELNNSAPVAFALQKVGQNGLAGVISASAVITITTVMLVMAYGQTRICFAMSRDGLLPQVFARVHERYKTPYLGTWVAGLAAAALAGFIPLGRLAELVNMGMLTAFVLIQIGVLVLRYKEPDLPRGFRVPGVPYTPILGSLVALFLMFNLSRVTWLAFFIWLGVGLVVYFLYGYRNSTLARNAGPER</sequence>
<dbReference type="InterPro" id="IPR002293">
    <property type="entry name" value="AA/rel_permease1"/>
</dbReference>
<dbReference type="PANTHER" id="PTHR43243">
    <property type="entry name" value="INNER MEMBRANE TRANSPORTER YGJI-RELATED"/>
    <property type="match status" value="1"/>
</dbReference>
<evidence type="ECO:0000256" key="6">
    <source>
        <dbReference type="SAM" id="Phobius"/>
    </source>
</evidence>
<feature type="transmembrane region" description="Helical" evidence="6">
    <location>
        <begin position="90"/>
        <end position="111"/>
    </location>
</feature>
<proteinExistence type="predicted"/>
<dbReference type="PIRSF" id="PIRSF006060">
    <property type="entry name" value="AA_transporter"/>
    <property type="match status" value="1"/>
</dbReference>
<keyword evidence="8" id="KW-1185">Reference proteome</keyword>
<feature type="transmembrane region" description="Helical" evidence="6">
    <location>
        <begin position="405"/>
        <end position="425"/>
    </location>
</feature>
<evidence type="ECO:0000256" key="4">
    <source>
        <dbReference type="ARBA" id="ARBA00022989"/>
    </source>
</evidence>
<evidence type="ECO:0000313" key="8">
    <source>
        <dbReference type="Proteomes" id="UP000637720"/>
    </source>
</evidence>
<evidence type="ECO:0000256" key="1">
    <source>
        <dbReference type="ARBA" id="ARBA00004141"/>
    </source>
</evidence>
<dbReference type="Gene3D" id="1.20.1740.10">
    <property type="entry name" value="Amino acid/polyamine transporter I"/>
    <property type="match status" value="1"/>
</dbReference>
<reference evidence="7" key="2">
    <citation type="submission" date="2020-09" db="EMBL/GenBank/DDBJ databases">
        <authorList>
            <person name="Sun Q."/>
            <person name="Ohkuma M."/>
        </authorList>
    </citation>
    <scope>NUCLEOTIDE SEQUENCE</scope>
    <source>
        <strain evidence="7">JCM 14719</strain>
    </source>
</reference>
<feature type="transmembrane region" description="Helical" evidence="6">
    <location>
        <begin position="349"/>
        <end position="368"/>
    </location>
</feature>
<dbReference type="GO" id="GO:0016020">
    <property type="term" value="C:membrane"/>
    <property type="evidence" value="ECO:0007669"/>
    <property type="project" value="UniProtKB-SubCell"/>
</dbReference>
<gene>
    <name evidence="7" type="ORF">GCM10007043_20650</name>
</gene>
<feature type="transmembrane region" description="Helical" evidence="6">
    <location>
        <begin position="253"/>
        <end position="278"/>
    </location>
</feature>
<dbReference type="GO" id="GO:0015171">
    <property type="term" value="F:amino acid transmembrane transporter activity"/>
    <property type="evidence" value="ECO:0007669"/>
    <property type="project" value="TreeGrafter"/>
</dbReference>
<feature type="transmembrane region" description="Helical" evidence="6">
    <location>
        <begin position="374"/>
        <end position="393"/>
    </location>
</feature>
<evidence type="ECO:0000256" key="3">
    <source>
        <dbReference type="ARBA" id="ARBA00022692"/>
    </source>
</evidence>
<keyword evidence="2" id="KW-0813">Transport</keyword>
<feature type="transmembrane region" description="Helical" evidence="6">
    <location>
        <begin position="58"/>
        <end position="78"/>
    </location>
</feature>
<keyword evidence="3 6" id="KW-0812">Transmembrane</keyword>
<dbReference type="RefSeq" id="WP_054670021.1">
    <property type="nucleotide sequence ID" value="NZ_BMOF01000054.1"/>
</dbReference>
<dbReference type="Proteomes" id="UP000637720">
    <property type="component" value="Unassembled WGS sequence"/>
</dbReference>
<comment type="caution">
    <text evidence="7">The sequence shown here is derived from an EMBL/GenBank/DDBJ whole genome shotgun (WGS) entry which is preliminary data.</text>
</comment>
<keyword evidence="5 6" id="KW-0472">Membrane</keyword>
<dbReference type="PANTHER" id="PTHR43243:SF4">
    <property type="entry name" value="CATIONIC AMINO ACID TRANSPORTER 4"/>
    <property type="match status" value="1"/>
</dbReference>
<feature type="transmembrane region" description="Helical" evidence="6">
    <location>
        <begin position="213"/>
        <end position="232"/>
    </location>
</feature>
<feature type="transmembrane region" description="Helical" evidence="6">
    <location>
        <begin position="118"/>
        <end position="140"/>
    </location>
</feature>
<evidence type="ECO:0000256" key="5">
    <source>
        <dbReference type="ARBA" id="ARBA00023136"/>
    </source>
</evidence>
<dbReference type="EMBL" id="BMOF01000054">
    <property type="protein sequence ID" value="GGK06459.1"/>
    <property type="molecule type" value="Genomic_DNA"/>
</dbReference>
<comment type="subcellular location">
    <subcellularLocation>
        <location evidence="1">Membrane</location>
        <topology evidence="1">Multi-pass membrane protein</topology>
    </subcellularLocation>
</comment>
<organism evidence="7 8">
    <name type="scientific">Calditerricola satsumensis</name>
    <dbReference type="NCBI Taxonomy" id="373054"/>
    <lineage>
        <taxon>Bacteria</taxon>
        <taxon>Bacillati</taxon>
        <taxon>Bacillota</taxon>
        <taxon>Bacilli</taxon>
        <taxon>Bacillales</taxon>
        <taxon>Bacillaceae</taxon>
        <taxon>Calditerricola</taxon>
    </lineage>
</organism>
<dbReference type="AlphaFoldDB" id="A0A8J3BAH7"/>
<keyword evidence="4 6" id="KW-1133">Transmembrane helix</keyword>
<evidence type="ECO:0000256" key="2">
    <source>
        <dbReference type="ARBA" id="ARBA00022448"/>
    </source>
</evidence>
<feature type="transmembrane region" description="Helical" evidence="6">
    <location>
        <begin position="152"/>
        <end position="170"/>
    </location>
</feature>
<accession>A0A8J3BAH7</accession>